<dbReference type="GO" id="GO:0006749">
    <property type="term" value="P:glutathione metabolic process"/>
    <property type="evidence" value="ECO:0007669"/>
    <property type="project" value="TreeGrafter"/>
</dbReference>
<dbReference type="InterPro" id="IPR043129">
    <property type="entry name" value="ATPase_NBD"/>
</dbReference>
<dbReference type="SUPFAM" id="SSF53067">
    <property type="entry name" value="Actin-like ATPase domain"/>
    <property type="match status" value="1"/>
</dbReference>
<protein>
    <submittedName>
        <fullName evidence="4">N-methylhydantoinase A</fullName>
    </submittedName>
</protein>
<feature type="domain" description="Hydantoinase/oxoprolinase N-terminal" evidence="2">
    <location>
        <begin position="15"/>
        <end position="197"/>
    </location>
</feature>
<dbReference type="PANTHER" id="PTHR11365:SF23">
    <property type="entry name" value="HYPOTHETICAL 5-OXOPROLINASE (EUROFUNG)-RELATED"/>
    <property type="match status" value="1"/>
</dbReference>
<dbReference type="InterPro" id="IPR045079">
    <property type="entry name" value="Oxoprolinase-like"/>
</dbReference>
<dbReference type="RefSeq" id="WP_074838190.1">
    <property type="nucleotide sequence ID" value="NZ_FNYY01000017.1"/>
</dbReference>
<keyword evidence="5" id="KW-1185">Reference proteome</keyword>
<evidence type="ECO:0000259" key="1">
    <source>
        <dbReference type="Pfam" id="PF01968"/>
    </source>
</evidence>
<accession>A0A975WDC6</accession>
<dbReference type="Pfam" id="PF05378">
    <property type="entry name" value="Hydant_A_N"/>
    <property type="match status" value="1"/>
</dbReference>
<dbReference type="GO" id="GO:0017168">
    <property type="term" value="F:5-oxoprolinase (ATP-hydrolyzing) activity"/>
    <property type="evidence" value="ECO:0007669"/>
    <property type="project" value="TreeGrafter"/>
</dbReference>
<dbReference type="Pfam" id="PF01968">
    <property type="entry name" value="Hydantoinase_A"/>
    <property type="match status" value="1"/>
</dbReference>
<reference evidence="4 5" key="1">
    <citation type="submission" date="2016-10" db="EMBL/GenBank/DDBJ databases">
        <authorList>
            <person name="Varghese N."/>
            <person name="Submissions S."/>
        </authorList>
    </citation>
    <scope>NUCLEOTIDE SEQUENCE [LARGE SCALE GENOMIC DNA]</scope>
    <source>
        <strain evidence="4 5">FF3</strain>
    </source>
</reference>
<dbReference type="AlphaFoldDB" id="A0A975WDC6"/>
<dbReference type="InterPro" id="IPR002821">
    <property type="entry name" value="Hydantoinase_A"/>
</dbReference>
<evidence type="ECO:0000259" key="3">
    <source>
        <dbReference type="Pfam" id="PF19278"/>
    </source>
</evidence>
<dbReference type="EMBL" id="FNYY01000017">
    <property type="protein sequence ID" value="SEK00044.1"/>
    <property type="molecule type" value="Genomic_DNA"/>
</dbReference>
<evidence type="ECO:0000313" key="4">
    <source>
        <dbReference type="EMBL" id="SEK00044.1"/>
    </source>
</evidence>
<evidence type="ECO:0000313" key="5">
    <source>
        <dbReference type="Proteomes" id="UP000182932"/>
    </source>
</evidence>
<organism evidence="4 5">
    <name type="scientific">Marinovum algicola</name>
    <dbReference type="NCBI Taxonomy" id="42444"/>
    <lineage>
        <taxon>Bacteria</taxon>
        <taxon>Pseudomonadati</taxon>
        <taxon>Pseudomonadota</taxon>
        <taxon>Alphaproteobacteria</taxon>
        <taxon>Rhodobacterales</taxon>
        <taxon>Roseobacteraceae</taxon>
        <taxon>Marinovum</taxon>
    </lineage>
</organism>
<dbReference type="Proteomes" id="UP000182932">
    <property type="component" value="Unassembled WGS sequence"/>
</dbReference>
<dbReference type="PANTHER" id="PTHR11365">
    <property type="entry name" value="5-OXOPROLINASE RELATED"/>
    <property type="match status" value="1"/>
</dbReference>
<feature type="domain" description="Hydantoinase A/oxoprolinase" evidence="1">
    <location>
        <begin position="218"/>
        <end position="504"/>
    </location>
</feature>
<sequence>MKDVTDTADGLAQWRVGVDSGGTFTDICLFDETSGKMDVWKVSSTPDDPSRGIARGVEEAMRECAGAETDPAAAVAYLGHGTTVATNALITHRGARVGLLTTAGFRDLLEIGRQKRPDLYDIFADKPQTLVPRALRFEVPERLLHDGSVETALDEDAVRRAGAGLRAAGVEAVAICFLYAFVNPAHEQRARAILEQELPGVFLCASHEIAPEFREFERLSTATVNAYLGPIMQRYIRRLTPRLDNLGLTVPPHLTQSNGGVVRFEVAAETPVRAVLSGPSTGVVAAQVIGAAAGAPDIITFDMGGTSSDVALMAGGQTARTHESQVHGYPIKAPMLDIHTVGAGGGSIARIDAGGLLKVGPDSAGADPGPVCYGRGGAEPTVTDANIVLQVLNPTHLLGGRMEVRRDLALAAIDRMAERLGMDTMATAQGIISVVTANMAKAIRVISVQRGHDPRVYALMAFGGAGPLHAVRLAQELGMPRVLIPRTPGTLCAMGLLLTDLRAEFPLTRLMPLEEASLAEIGAAAAAVTAEAEGWFAAEEIAADKRGLTRRVDMRYEGQNYELSIDLPAGPVTSETLAALRQGFTEAHRRMYGFAVEQERIFCVTFRAEAVGLVQKAELPRAALGPEAADRAIIGARRVWYPETSCFTETTLYARDRLRPGMRFDGPAIVEQMDTTTLIPPGVSAHVDEIDNLILELGQ</sequence>
<dbReference type="InterPro" id="IPR049517">
    <property type="entry name" value="ACX-like_C"/>
</dbReference>
<comment type="caution">
    <text evidence="4">The sequence shown here is derived from an EMBL/GenBank/DDBJ whole genome shotgun (WGS) entry which is preliminary data.</text>
</comment>
<feature type="domain" description="Acetophenone carboxylase-like C-terminal" evidence="3">
    <location>
        <begin position="519"/>
        <end position="690"/>
    </location>
</feature>
<proteinExistence type="predicted"/>
<name>A0A975WDC6_9RHOB</name>
<dbReference type="GO" id="GO:0005829">
    <property type="term" value="C:cytosol"/>
    <property type="evidence" value="ECO:0007669"/>
    <property type="project" value="TreeGrafter"/>
</dbReference>
<dbReference type="GeneID" id="80820094"/>
<dbReference type="InterPro" id="IPR008040">
    <property type="entry name" value="Hydant_A_N"/>
</dbReference>
<evidence type="ECO:0000259" key="2">
    <source>
        <dbReference type="Pfam" id="PF05378"/>
    </source>
</evidence>
<dbReference type="Pfam" id="PF19278">
    <property type="entry name" value="Hydant_A_C"/>
    <property type="match status" value="1"/>
</dbReference>
<gene>
    <name evidence="4" type="ORF">SAMN04487940_11764</name>
</gene>